<dbReference type="AlphaFoldDB" id="A0A286ED20"/>
<reference evidence="2 3" key="1">
    <citation type="submission" date="2017-09" db="EMBL/GenBank/DDBJ databases">
        <authorList>
            <person name="Ehlers B."/>
            <person name="Leendertz F.H."/>
        </authorList>
    </citation>
    <scope>NUCLEOTIDE SEQUENCE [LARGE SCALE GENOMIC DNA]</scope>
    <source>
        <strain evidence="2 3">DSM 16848</strain>
    </source>
</reference>
<feature type="domain" description="Carrier" evidence="1">
    <location>
        <begin position="1"/>
        <end position="74"/>
    </location>
</feature>
<name>A0A286ED20_9NEIS</name>
<dbReference type="Proteomes" id="UP000219669">
    <property type="component" value="Unassembled WGS sequence"/>
</dbReference>
<keyword evidence="3" id="KW-1185">Reference proteome</keyword>
<evidence type="ECO:0000313" key="3">
    <source>
        <dbReference type="Proteomes" id="UP000219669"/>
    </source>
</evidence>
<sequence length="76" mass="8411">MSVSQDVLAIVSQIAQKQISANEELLTTGLIDSISAMDLVMAVKEKFNVDLPFEKLVDILANSSNLIQYIEQHYKG</sequence>
<evidence type="ECO:0000259" key="1">
    <source>
        <dbReference type="PROSITE" id="PS50075"/>
    </source>
</evidence>
<dbReference type="RefSeq" id="WP_097114400.1">
    <property type="nucleotide sequence ID" value="NZ_CP083931.1"/>
</dbReference>
<evidence type="ECO:0000313" key="2">
    <source>
        <dbReference type="EMBL" id="SOD68714.1"/>
    </source>
</evidence>
<dbReference type="InterPro" id="IPR009081">
    <property type="entry name" value="PP-bd_ACP"/>
</dbReference>
<proteinExistence type="predicted"/>
<organism evidence="2 3">
    <name type="scientific">Alysiella filiformis DSM 16848</name>
    <dbReference type="NCBI Taxonomy" id="1120981"/>
    <lineage>
        <taxon>Bacteria</taxon>
        <taxon>Pseudomonadati</taxon>
        <taxon>Pseudomonadota</taxon>
        <taxon>Betaproteobacteria</taxon>
        <taxon>Neisseriales</taxon>
        <taxon>Neisseriaceae</taxon>
        <taxon>Alysiella</taxon>
    </lineage>
</organism>
<dbReference type="Gene3D" id="1.10.1200.10">
    <property type="entry name" value="ACP-like"/>
    <property type="match status" value="1"/>
</dbReference>
<dbReference type="OrthoDB" id="8613164at2"/>
<dbReference type="Pfam" id="PF00550">
    <property type="entry name" value="PP-binding"/>
    <property type="match status" value="1"/>
</dbReference>
<dbReference type="InterPro" id="IPR036736">
    <property type="entry name" value="ACP-like_sf"/>
</dbReference>
<protein>
    <submittedName>
        <fullName evidence="2">Acyl carrier protein</fullName>
    </submittedName>
</protein>
<dbReference type="PROSITE" id="PS50075">
    <property type="entry name" value="CARRIER"/>
    <property type="match status" value="1"/>
</dbReference>
<dbReference type="SUPFAM" id="SSF47336">
    <property type="entry name" value="ACP-like"/>
    <property type="match status" value="1"/>
</dbReference>
<dbReference type="EMBL" id="OCNF01000010">
    <property type="protein sequence ID" value="SOD68714.1"/>
    <property type="molecule type" value="Genomic_DNA"/>
</dbReference>
<gene>
    <name evidence="2" type="ORF">SAMN02746062_01368</name>
</gene>
<accession>A0A286ED20</accession>